<evidence type="ECO:0000256" key="7">
    <source>
        <dbReference type="ARBA" id="ARBA00058579"/>
    </source>
</evidence>
<comment type="subcellular location">
    <subcellularLocation>
        <location evidence="1">Nucleus</location>
    </subcellularLocation>
</comment>
<evidence type="ECO:0000313" key="10">
    <source>
        <dbReference type="EMBL" id="KAG2645533.1"/>
    </source>
</evidence>
<comment type="pathway">
    <text evidence="2">Pigment biosynthesis; anthocyanin biosynthesis.</text>
</comment>
<dbReference type="EMBL" id="CM029039">
    <property type="protein sequence ID" value="KAG2645533.1"/>
    <property type="molecule type" value="Genomic_DNA"/>
</dbReference>
<dbReference type="GO" id="GO:0035251">
    <property type="term" value="F:UDP-glucosyltransferase activity"/>
    <property type="evidence" value="ECO:0007669"/>
    <property type="project" value="InterPro"/>
</dbReference>
<dbReference type="PROSITE" id="PS00375">
    <property type="entry name" value="UDPGT"/>
    <property type="match status" value="1"/>
</dbReference>
<dbReference type="EC" id="2.4.1.-" evidence="9"/>
<dbReference type="EMBL" id="CM029039">
    <property type="protein sequence ID" value="KAG2645534.1"/>
    <property type="molecule type" value="Genomic_DNA"/>
</dbReference>
<evidence type="ECO:0000256" key="8">
    <source>
        <dbReference type="RuleBase" id="RU003718"/>
    </source>
</evidence>
<sequence>MATATPTIVLVPLCVPSHLPSLFEAGKRLVSTSGGAMSLTVLFMQMTMDDSLMSSVADFIRRESGSGLDIRFHHLPAVELPTDTPGVENFIMRFIQLHAPHVKAALSGLASPVAGVVVDYFCTTLFDAIRELAMPVYVYVPCSSAVLSLMLRLPALDEEVAGDLGDMEGAVDVPGLPPLPAALLPTPLMKKGPDYAWMVYHGGRFMEAAGIIVYTVAVLEGAVLTAIADGRCVPGRRAPTVYAVGPAVSAPVKAPGEQPHRCVAWLDAQPPASVVLLCFGSMGGSFPAPQVSAIAAALERSGHRFLWVLRGPVPAGSHSPYPSDANVDELLPEGFLERTKDRGLVWPTWAPQKAIIAHAAVGGFVTHCGWNSILESLWHGVPMAPWPQHADQHMCAFQLVSVVGAAVGMEVNRKRGNFVEAAELERAVRSLMGDGSEEGRRAREKAAEMKAACRKAVAEGGSSHAALQKLAREMLQRGGCEAEASAAASL</sequence>
<keyword evidence="8" id="KW-0328">Glycosyltransferase</keyword>
<evidence type="ECO:0000256" key="2">
    <source>
        <dbReference type="ARBA" id="ARBA00004935"/>
    </source>
</evidence>
<dbReference type="CDD" id="cd03784">
    <property type="entry name" value="GT1_Gtf-like"/>
    <property type="match status" value="1"/>
</dbReference>
<evidence type="ECO:0000256" key="5">
    <source>
        <dbReference type="ARBA" id="ARBA00023242"/>
    </source>
</evidence>
<evidence type="ECO:0000256" key="9">
    <source>
        <dbReference type="RuleBase" id="RU362057"/>
    </source>
</evidence>
<dbReference type="GO" id="GO:0005634">
    <property type="term" value="C:nucleus"/>
    <property type="evidence" value="ECO:0007669"/>
    <property type="project" value="UniProtKB-SubCell"/>
</dbReference>
<evidence type="ECO:0000256" key="4">
    <source>
        <dbReference type="ARBA" id="ARBA00022679"/>
    </source>
</evidence>
<reference evidence="10" key="1">
    <citation type="submission" date="2020-05" db="EMBL/GenBank/DDBJ databases">
        <title>WGS assembly of Panicum virgatum.</title>
        <authorList>
            <person name="Lovell J.T."/>
            <person name="Jenkins J."/>
            <person name="Shu S."/>
            <person name="Juenger T.E."/>
            <person name="Schmutz J."/>
        </authorList>
    </citation>
    <scope>NUCLEOTIDE SEQUENCE</scope>
    <source>
        <strain evidence="10">AP13</strain>
    </source>
</reference>
<name>A0A8T0WLJ4_PANVG</name>
<keyword evidence="11" id="KW-1185">Reference proteome</keyword>
<keyword evidence="4 8" id="KW-0808">Transferase</keyword>
<dbReference type="Pfam" id="PF00201">
    <property type="entry name" value="UDPGT"/>
    <property type="match status" value="1"/>
</dbReference>
<comment type="similarity">
    <text evidence="3 8">Belongs to the UDP-glycosyltransferase family.</text>
</comment>
<evidence type="ECO:0000313" key="11">
    <source>
        <dbReference type="Proteomes" id="UP000823388"/>
    </source>
</evidence>
<dbReference type="AlphaFoldDB" id="A0A8T0WLJ4"/>
<organism evidence="10 11">
    <name type="scientific">Panicum virgatum</name>
    <name type="common">Blackwell switchgrass</name>
    <dbReference type="NCBI Taxonomy" id="38727"/>
    <lineage>
        <taxon>Eukaryota</taxon>
        <taxon>Viridiplantae</taxon>
        <taxon>Streptophyta</taxon>
        <taxon>Embryophyta</taxon>
        <taxon>Tracheophyta</taxon>
        <taxon>Spermatophyta</taxon>
        <taxon>Magnoliopsida</taxon>
        <taxon>Liliopsida</taxon>
        <taxon>Poales</taxon>
        <taxon>Poaceae</taxon>
        <taxon>PACMAD clade</taxon>
        <taxon>Panicoideae</taxon>
        <taxon>Panicodae</taxon>
        <taxon>Paniceae</taxon>
        <taxon>Panicinae</taxon>
        <taxon>Panicum</taxon>
        <taxon>Panicum sect. Hiantes</taxon>
    </lineage>
</organism>
<comment type="catalytic activity">
    <reaction evidence="6">
        <text>malvidin + UDP-alpha-D-galactose = malvidin 3-O-beta-D-galactoside + UDP + H(+)</text>
        <dbReference type="Rhea" id="RHEA:74131"/>
        <dbReference type="ChEBI" id="CHEBI:15378"/>
        <dbReference type="ChEBI" id="CHEBI:58223"/>
        <dbReference type="ChEBI" id="CHEBI:66914"/>
        <dbReference type="ChEBI" id="CHEBI:144781"/>
        <dbReference type="ChEBI" id="CHEBI:193100"/>
    </reaction>
    <physiologicalReaction direction="left-to-right" evidence="6">
        <dbReference type="Rhea" id="RHEA:74132"/>
    </physiologicalReaction>
</comment>
<dbReference type="Proteomes" id="UP000823388">
    <property type="component" value="Chromosome 2K"/>
</dbReference>
<evidence type="ECO:0000256" key="3">
    <source>
        <dbReference type="ARBA" id="ARBA00009995"/>
    </source>
</evidence>
<gene>
    <name evidence="10" type="ORF">PVAP13_2KG429800</name>
</gene>
<proteinExistence type="inferred from homology"/>
<protein>
    <recommendedName>
        <fullName evidence="9">Glycosyltransferase</fullName>
        <ecNumber evidence="9">2.4.1.-</ecNumber>
    </recommendedName>
</protein>
<dbReference type="SUPFAM" id="SSF53756">
    <property type="entry name" value="UDP-Glycosyltransferase/glycogen phosphorylase"/>
    <property type="match status" value="1"/>
</dbReference>
<keyword evidence="5" id="KW-0539">Nucleus</keyword>
<dbReference type="OrthoDB" id="5835829at2759"/>
<comment type="function">
    <text evidence="7">UDP-glycosyltransferase which uses UDP-galactose and malvidin as substrates to catalyze the biosynthesis of malvidin 3-O-galactoside, an anthocyanin conferring purple pigmentation.</text>
</comment>
<dbReference type="InterPro" id="IPR035595">
    <property type="entry name" value="UDP_glycos_trans_CS"/>
</dbReference>
<dbReference type="FunFam" id="3.40.50.2000:FF:000086">
    <property type="entry name" value="Glycosyltransferase"/>
    <property type="match status" value="1"/>
</dbReference>
<evidence type="ECO:0000256" key="6">
    <source>
        <dbReference type="ARBA" id="ARBA00052232"/>
    </source>
</evidence>
<dbReference type="InterPro" id="IPR050481">
    <property type="entry name" value="UDP-glycosyltransf_plant"/>
</dbReference>
<dbReference type="FunFam" id="3.40.50.2000:FF:000089">
    <property type="entry name" value="Glycosyltransferase"/>
    <property type="match status" value="1"/>
</dbReference>
<dbReference type="PANTHER" id="PTHR48048:SF2">
    <property type="entry name" value="GLYCOSYLTRANSFERASE"/>
    <property type="match status" value="1"/>
</dbReference>
<dbReference type="InterPro" id="IPR002213">
    <property type="entry name" value="UDP_glucos_trans"/>
</dbReference>
<comment type="caution">
    <text evidence="10">The sequence shown here is derived from an EMBL/GenBank/DDBJ whole genome shotgun (WGS) entry which is preliminary data.</text>
</comment>
<evidence type="ECO:0000256" key="1">
    <source>
        <dbReference type="ARBA" id="ARBA00004123"/>
    </source>
</evidence>
<accession>A0A8T0WLJ4</accession>
<dbReference type="PANTHER" id="PTHR48048">
    <property type="entry name" value="GLYCOSYLTRANSFERASE"/>
    <property type="match status" value="1"/>
</dbReference>
<dbReference type="Gene3D" id="3.40.50.2000">
    <property type="entry name" value="Glycogen Phosphorylase B"/>
    <property type="match status" value="2"/>
</dbReference>